<evidence type="ECO:0000256" key="4">
    <source>
        <dbReference type="ARBA" id="ARBA00022475"/>
    </source>
</evidence>
<feature type="transmembrane region" description="Helical" evidence="9">
    <location>
        <begin position="61"/>
        <end position="84"/>
    </location>
</feature>
<dbReference type="PANTHER" id="PTHR32024:SF2">
    <property type="entry name" value="TRK SYSTEM POTASSIUM UPTAKE PROTEIN TRKG-RELATED"/>
    <property type="match status" value="1"/>
</dbReference>
<evidence type="ECO:0000256" key="9">
    <source>
        <dbReference type="SAM" id="Phobius"/>
    </source>
</evidence>
<evidence type="ECO:0000313" key="10">
    <source>
        <dbReference type="EMBL" id="MEE2524947.1"/>
    </source>
</evidence>
<evidence type="ECO:0000256" key="3">
    <source>
        <dbReference type="ARBA" id="ARBA00022448"/>
    </source>
</evidence>
<organism evidence="10 11">
    <name type="scientific">Hyphobacterium lacteum</name>
    <dbReference type="NCBI Taxonomy" id="3116575"/>
    <lineage>
        <taxon>Bacteria</taxon>
        <taxon>Pseudomonadati</taxon>
        <taxon>Pseudomonadota</taxon>
        <taxon>Alphaproteobacteria</taxon>
        <taxon>Maricaulales</taxon>
        <taxon>Maricaulaceae</taxon>
        <taxon>Hyphobacterium</taxon>
    </lineage>
</organism>
<feature type="transmembrane region" description="Helical" evidence="9">
    <location>
        <begin position="28"/>
        <end position="49"/>
    </location>
</feature>
<feature type="transmembrane region" description="Helical" evidence="9">
    <location>
        <begin position="309"/>
        <end position="330"/>
    </location>
</feature>
<comment type="similarity">
    <text evidence="2">Belongs to the TrkH potassium transport family.</text>
</comment>
<evidence type="ECO:0000256" key="1">
    <source>
        <dbReference type="ARBA" id="ARBA00004651"/>
    </source>
</evidence>
<dbReference type="Proteomes" id="UP001354971">
    <property type="component" value="Unassembled WGS sequence"/>
</dbReference>
<evidence type="ECO:0000256" key="2">
    <source>
        <dbReference type="ARBA" id="ARBA00009137"/>
    </source>
</evidence>
<keyword evidence="3" id="KW-0813">Transport</keyword>
<keyword evidence="8 9" id="KW-0472">Membrane</keyword>
<feature type="transmembrane region" description="Helical" evidence="9">
    <location>
        <begin position="118"/>
        <end position="143"/>
    </location>
</feature>
<proteinExistence type="inferred from homology"/>
<comment type="caution">
    <text evidence="10">The sequence shown here is derived from an EMBL/GenBank/DDBJ whole genome shotgun (WGS) entry which is preliminary data.</text>
</comment>
<dbReference type="PANTHER" id="PTHR32024">
    <property type="entry name" value="TRK SYSTEM POTASSIUM UPTAKE PROTEIN TRKG-RELATED"/>
    <property type="match status" value="1"/>
</dbReference>
<accession>A0ABU7LLZ9</accession>
<keyword evidence="4" id="KW-1003">Cell membrane</keyword>
<evidence type="ECO:0000313" key="11">
    <source>
        <dbReference type="Proteomes" id="UP001354971"/>
    </source>
</evidence>
<feature type="transmembrane region" description="Helical" evidence="9">
    <location>
        <begin position="435"/>
        <end position="458"/>
    </location>
</feature>
<feature type="transmembrane region" description="Helical" evidence="9">
    <location>
        <begin position="176"/>
        <end position="206"/>
    </location>
</feature>
<feature type="transmembrane region" description="Helical" evidence="9">
    <location>
        <begin position="260"/>
        <end position="277"/>
    </location>
</feature>
<reference evidence="10 11" key="1">
    <citation type="submission" date="2024-01" db="EMBL/GenBank/DDBJ databases">
        <title>Hyphobacterium bacterium isolated from marine sediment.</title>
        <authorList>
            <person name="Zhao S."/>
        </authorList>
    </citation>
    <scope>NUCLEOTIDE SEQUENCE [LARGE SCALE GENOMIC DNA]</scope>
    <source>
        <strain evidence="11">HN65</strain>
    </source>
</reference>
<feature type="transmembrane region" description="Helical" evidence="9">
    <location>
        <begin position="371"/>
        <end position="394"/>
    </location>
</feature>
<evidence type="ECO:0000256" key="8">
    <source>
        <dbReference type="ARBA" id="ARBA00023136"/>
    </source>
</evidence>
<dbReference type="Pfam" id="PF02386">
    <property type="entry name" value="TrkH"/>
    <property type="match status" value="2"/>
</dbReference>
<comment type="subcellular location">
    <subcellularLocation>
        <location evidence="1">Cell membrane</location>
        <topology evidence="1">Multi-pass membrane protein</topology>
    </subcellularLocation>
</comment>
<keyword evidence="7" id="KW-0406">Ion transport</keyword>
<evidence type="ECO:0000256" key="5">
    <source>
        <dbReference type="ARBA" id="ARBA00022692"/>
    </source>
</evidence>
<keyword evidence="11" id="KW-1185">Reference proteome</keyword>
<evidence type="ECO:0000256" key="6">
    <source>
        <dbReference type="ARBA" id="ARBA00022989"/>
    </source>
</evidence>
<keyword evidence="6 9" id="KW-1133">Transmembrane helix</keyword>
<feature type="transmembrane region" description="Helical" evidence="9">
    <location>
        <begin position="226"/>
        <end position="248"/>
    </location>
</feature>
<sequence>MGQTWTGLAIAIFLVALGALPIGDRLAFQAFLTTSAVLGFAGGLLWSASTGVKLVARAAEASAFVMALWILTPLFLIVPFLLLAPGLSYLEAVFEAYSALTTTGAILIAPENIPDTLIFWRCLLGFLGGYLTLLTAAGILAAFDRAGLELRKSYLLTADRDNIFSNLHVAAWRIGILYSGFAAVTCLLLMAMSVPAFEAICLGLSAISTSGYEVSSGPLNHLLGNWAIAILALACFLGATNIAFIRAIVVERELPAETDVLAMILMVLGLAVLFLIGTGGQTGPLTLIADSVFIVSTSGYTVDNAAGHVPLAAVLAAIIGGAATSTAGGLKISRLVILSKSALVELARMAHPSGVVSVKHRGRTADNTAMLALWATVLGYIGLIAIAVVAFALAGEPFEAAWSAAATSLSNSGPLHDQLSPSHLWSDLSPVSKTITIFLMVLGRLEVLAGLAAIAALFRRF</sequence>
<name>A0ABU7LLZ9_9PROT</name>
<gene>
    <name evidence="10" type="ORF">V0U79_01095</name>
</gene>
<evidence type="ECO:0000256" key="7">
    <source>
        <dbReference type="ARBA" id="ARBA00023065"/>
    </source>
</evidence>
<dbReference type="InterPro" id="IPR003445">
    <property type="entry name" value="Cat_transpt"/>
</dbReference>
<dbReference type="EMBL" id="JAZDRP010000001">
    <property type="protein sequence ID" value="MEE2524947.1"/>
    <property type="molecule type" value="Genomic_DNA"/>
</dbReference>
<protein>
    <submittedName>
        <fullName evidence="10">Potassium transporter TrkG</fullName>
    </submittedName>
</protein>
<keyword evidence="5 9" id="KW-0812">Transmembrane</keyword>
<dbReference type="RefSeq" id="WP_330197611.1">
    <property type="nucleotide sequence ID" value="NZ_JAZDRP010000001.1"/>
</dbReference>